<dbReference type="InterPro" id="IPR040457">
    <property type="entry name" value="GCP_C"/>
</dbReference>
<dbReference type="PANTHER" id="PTHR19302">
    <property type="entry name" value="GAMMA TUBULIN COMPLEX PROTEIN"/>
    <property type="match status" value="1"/>
</dbReference>
<evidence type="ECO:0000256" key="1">
    <source>
        <dbReference type="ARBA" id="ARBA00010337"/>
    </source>
</evidence>
<keyword evidence="2 5" id="KW-0963">Cytoplasm</keyword>
<gene>
    <name evidence="9" type="ORF">MCHLO_01272</name>
</gene>
<evidence type="ECO:0000256" key="5">
    <source>
        <dbReference type="RuleBase" id="RU363050"/>
    </source>
</evidence>
<dbReference type="PANTHER" id="PTHR19302:SF70">
    <property type="entry name" value="GAMMA-TUBULIN COMPLEX COMPONENT 6"/>
    <property type="match status" value="1"/>
</dbReference>
<evidence type="ECO:0000313" key="9">
    <source>
        <dbReference type="EMBL" id="GAT43599.1"/>
    </source>
</evidence>
<feature type="region of interest" description="Disordered" evidence="6">
    <location>
        <begin position="614"/>
        <end position="637"/>
    </location>
</feature>
<feature type="compositionally biased region" description="Basic residues" evidence="6">
    <location>
        <begin position="616"/>
        <end position="629"/>
    </location>
</feature>
<feature type="domain" description="Gamma tubulin complex component protein N-terminal" evidence="8">
    <location>
        <begin position="204"/>
        <end position="423"/>
    </location>
</feature>
<feature type="compositionally biased region" description="Acidic residues" evidence="6">
    <location>
        <begin position="373"/>
        <end position="384"/>
    </location>
</feature>
<evidence type="ECO:0000256" key="6">
    <source>
        <dbReference type="SAM" id="MobiDB-lite"/>
    </source>
</evidence>
<dbReference type="InterPro" id="IPR007259">
    <property type="entry name" value="GCP"/>
</dbReference>
<accession>A0ABQ0KZK4</accession>
<dbReference type="EMBL" id="DF839208">
    <property type="protein sequence ID" value="GAT43599.1"/>
    <property type="molecule type" value="Genomic_DNA"/>
</dbReference>
<organism evidence="9 10">
    <name type="scientific">Mycena chlorophos</name>
    <name type="common">Agaric fungus</name>
    <name type="synonym">Agaricus chlorophos</name>
    <dbReference type="NCBI Taxonomy" id="658473"/>
    <lineage>
        <taxon>Eukaryota</taxon>
        <taxon>Fungi</taxon>
        <taxon>Dikarya</taxon>
        <taxon>Basidiomycota</taxon>
        <taxon>Agaricomycotina</taxon>
        <taxon>Agaricomycetes</taxon>
        <taxon>Agaricomycetidae</taxon>
        <taxon>Agaricales</taxon>
        <taxon>Marasmiineae</taxon>
        <taxon>Mycenaceae</taxon>
        <taxon>Mycena</taxon>
    </lineage>
</organism>
<name>A0ABQ0KZK4_MYCCL</name>
<dbReference type="Proteomes" id="UP000815677">
    <property type="component" value="Unassembled WGS sequence"/>
</dbReference>
<comment type="subcellular location">
    <subcellularLocation>
        <location evidence="5">Cytoplasm</location>
        <location evidence="5">Cytoskeleton</location>
        <location evidence="5">Microtubule organizing center</location>
    </subcellularLocation>
</comment>
<keyword evidence="10" id="KW-1185">Reference proteome</keyword>
<evidence type="ECO:0000313" key="10">
    <source>
        <dbReference type="Proteomes" id="UP000815677"/>
    </source>
</evidence>
<dbReference type="Gene3D" id="1.20.120.1900">
    <property type="entry name" value="Gamma-tubulin complex, C-terminal domain"/>
    <property type="match status" value="1"/>
</dbReference>
<sequence length="969" mass="109080">MPKLFAVPDVHQFDELSQRVHKKFIDFPPQFFMPAMLDKPQNPIIETLKLHTPVSPLVVPRLPQEVVSLTFDPPRPPIRPMMREEMWADALKQGASRSEIHSWDSLRPEYTGQPSPSPFLSEQHGLVVAAARYYVHPRLQEPDTELKYVGPHELLHALKKTVLGLGSSLHRWDPEVEKFVALVVQKGARGIVVLDDKDETLSSSFMERFLLIGTLLRRLEILVEALRKKFAKEGPTIHAFTHALSTSLVYLRERLTDCSPREGQINLPLVAIWSAYEPYEDVLSALASLCGRAEHTPPQDYILPDHDSTNLLSLIYDHVQTHLDRRSSTFVTATLAFILTTVSHDYFQQISRSVGVGGDKGLPRKTRRPDQYGMDEDKEDEEDEETFEMDPSIDEQSFPEFFPLHLVEMLPAAQKSLILLRAAEPEHPLLRAPKQEVPPLGWFWAWNDVEGAWSGQRPKLEKQRTPPPAPALPQSTKLLDQFRVFDLEPGLHCNTISAVPGSTASLYDFIESFPDTLCPITPTLTHLTSLVLEPLAAHASTLSRALLSLFISPLSHLHPAVAIERRQLLQFKSHLQLLHSYLLLASPAFKLRLAAALFSDSEVLDDGEAVPSSRSVVHRHGSQSRKKDKMRIGQRYDPSKGHIRGGQQWPVGLSFALLERGTWPPDGGDLAFFLRTVIIDSLGTKLDREDGGGRDVFWVEAEKRMGFAIRDLPTEEGHNRWLNPLSIEALDFLYIDYKPAHPLDLLITPDILSKYQRLFTHLLRIMRVQHALSAVFRMSRSAQRPLFPTLSQANKQLLHLRFIAQSFTHSLSSYVLDTAVGGNFEPFLARVSPPTSPNQAVDESAGFADIFSLAKAHSMLLDDVLAACLLRSTQRVAGDLLRQALELVLDFAVLVGERWEGRLEEYQAAPLLHELAGRFKRRISALIKALKMLVEKGPAGQRDDLREGVKATGGVEALVHLVEKLSEWW</sequence>
<evidence type="ECO:0000256" key="2">
    <source>
        <dbReference type="ARBA" id="ARBA00022490"/>
    </source>
</evidence>
<feature type="domain" description="Gamma tubulin complex component C-terminal" evidence="7">
    <location>
        <begin position="573"/>
        <end position="933"/>
    </location>
</feature>
<dbReference type="InterPro" id="IPR042241">
    <property type="entry name" value="GCP_C_sf"/>
</dbReference>
<evidence type="ECO:0000259" key="7">
    <source>
        <dbReference type="Pfam" id="PF04130"/>
    </source>
</evidence>
<proteinExistence type="inferred from homology"/>
<evidence type="ECO:0000256" key="3">
    <source>
        <dbReference type="ARBA" id="ARBA00022701"/>
    </source>
</evidence>
<dbReference type="Pfam" id="PF17681">
    <property type="entry name" value="GCP_N_terminal"/>
    <property type="match status" value="1"/>
</dbReference>
<comment type="similarity">
    <text evidence="1 5">Belongs to the TUBGCP family.</text>
</comment>
<evidence type="ECO:0000256" key="4">
    <source>
        <dbReference type="ARBA" id="ARBA00023212"/>
    </source>
</evidence>
<keyword evidence="4 5" id="KW-0206">Cytoskeleton</keyword>
<evidence type="ECO:0000259" key="8">
    <source>
        <dbReference type="Pfam" id="PF17681"/>
    </source>
</evidence>
<dbReference type="InterPro" id="IPR041470">
    <property type="entry name" value="GCP_N"/>
</dbReference>
<protein>
    <recommendedName>
        <fullName evidence="5">Spindle pole body component</fullName>
    </recommendedName>
</protein>
<keyword evidence="3 5" id="KW-0493">Microtubule</keyword>
<feature type="region of interest" description="Disordered" evidence="6">
    <location>
        <begin position="358"/>
        <end position="384"/>
    </location>
</feature>
<dbReference type="Pfam" id="PF04130">
    <property type="entry name" value="GCP_C_terminal"/>
    <property type="match status" value="1"/>
</dbReference>
<reference evidence="9" key="1">
    <citation type="submission" date="2014-09" db="EMBL/GenBank/DDBJ databases">
        <title>Genome sequence of the luminous mushroom Mycena chlorophos for searching fungal bioluminescence genes.</title>
        <authorList>
            <person name="Tanaka Y."/>
            <person name="Kasuga D."/>
            <person name="Oba Y."/>
            <person name="Hase S."/>
            <person name="Sato K."/>
            <person name="Oba Y."/>
            <person name="Sakakibara Y."/>
        </authorList>
    </citation>
    <scope>NUCLEOTIDE SEQUENCE</scope>
</reference>